<dbReference type="Proteomes" id="UP000237798">
    <property type="component" value="Unassembled WGS sequence"/>
</dbReference>
<sequence length="152" mass="17086">MLGINWIELFLRGIPEMFLVIWGIHIIARKNINLKSYIISVAVMSLLSSLVKMLPIYFGVHTMLIIILTICIMASIGISIITSIYATLFIFLILSVSEFLNMALLDLLKININFTDSIKKSLLGIPSLLISFLLILLLQHLLKKRGSKNVSN</sequence>
<keyword evidence="1" id="KW-1133">Transmembrane helix</keyword>
<dbReference type="RefSeq" id="WP_106008832.1">
    <property type="nucleotide sequence ID" value="NZ_PVXP01000013.1"/>
</dbReference>
<protein>
    <submittedName>
        <fullName evidence="2">Uncharacterized protein</fullName>
    </submittedName>
</protein>
<accession>A0A2T0BPG1</accession>
<gene>
    <name evidence="2" type="ORF">CLLU_13380</name>
</gene>
<keyword evidence="1" id="KW-0812">Transmembrane</keyword>
<evidence type="ECO:0000313" key="2">
    <source>
        <dbReference type="EMBL" id="PRR85712.1"/>
    </source>
</evidence>
<keyword evidence="1" id="KW-0472">Membrane</keyword>
<dbReference type="AlphaFoldDB" id="A0A2T0BPG1"/>
<evidence type="ECO:0000313" key="3">
    <source>
        <dbReference type="Proteomes" id="UP000237798"/>
    </source>
</evidence>
<keyword evidence="3" id="KW-1185">Reference proteome</keyword>
<proteinExistence type="predicted"/>
<feature type="transmembrane region" description="Helical" evidence="1">
    <location>
        <begin position="9"/>
        <end position="28"/>
    </location>
</feature>
<organism evidence="2 3">
    <name type="scientific">Clostridium luticellarii</name>
    <dbReference type="NCBI Taxonomy" id="1691940"/>
    <lineage>
        <taxon>Bacteria</taxon>
        <taxon>Bacillati</taxon>
        <taxon>Bacillota</taxon>
        <taxon>Clostridia</taxon>
        <taxon>Eubacteriales</taxon>
        <taxon>Clostridiaceae</taxon>
        <taxon>Clostridium</taxon>
    </lineage>
</organism>
<dbReference type="OrthoDB" id="1936406at2"/>
<reference evidence="2 3" key="1">
    <citation type="submission" date="2018-03" db="EMBL/GenBank/DDBJ databases">
        <title>Genome sequence of Clostridium luticellarii DSM 29923.</title>
        <authorList>
            <person name="Poehlein A."/>
            <person name="Daniel R."/>
        </authorList>
    </citation>
    <scope>NUCLEOTIDE SEQUENCE [LARGE SCALE GENOMIC DNA]</scope>
    <source>
        <strain evidence="2 3">DSM 29923</strain>
    </source>
</reference>
<feature type="transmembrane region" description="Helical" evidence="1">
    <location>
        <begin position="34"/>
        <end position="51"/>
    </location>
</feature>
<comment type="caution">
    <text evidence="2">The sequence shown here is derived from an EMBL/GenBank/DDBJ whole genome shotgun (WGS) entry which is preliminary data.</text>
</comment>
<name>A0A2T0BPG1_9CLOT</name>
<dbReference type="EMBL" id="PVXP01000013">
    <property type="protein sequence ID" value="PRR85712.1"/>
    <property type="molecule type" value="Genomic_DNA"/>
</dbReference>
<feature type="transmembrane region" description="Helical" evidence="1">
    <location>
        <begin position="122"/>
        <end position="142"/>
    </location>
</feature>
<evidence type="ECO:0000256" key="1">
    <source>
        <dbReference type="SAM" id="Phobius"/>
    </source>
</evidence>